<dbReference type="KEGG" id="dpx:DAPPUDRAFT_330704"/>
<name>E9HKE2_DAPPU</name>
<dbReference type="AlphaFoldDB" id="E9HKE2"/>
<proteinExistence type="predicted"/>
<reference evidence="1 2" key="1">
    <citation type="journal article" date="2011" name="Science">
        <title>The ecoresponsive genome of Daphnia pulex.</title>
        <authorList>
            <person name="Colbourne J.K."/>
            <person name="Pfrender M.E."/>
            <person name="Gilbert D."/>
            <person name="Thomas W.K."/>
            <person name="Tucker A."/>
            <person name="Oakley T.H."/>
            <person name="Tokishita S."/>
            <person name="Aerts A."/>
            <person name="Arnold G.J."/>
            <person name="Basu M.K."/>
            <person name="Bauer D.J."/>
            <person name="Caceres C.E."/>
            <person name="Carmel L."/>
            <person name="Casola C."/>
            <person name="Choi J.H."/>
            <person name="Detter J.C."/>
            <person name="Dong Q."/>
            <person name="Dusheyko S."/>
            <person name="Eads B.D."/>
            <person name="Frohlich T."/>
            <person name="Geiler-Samerotte K.A."/>
            <person name="Gerlach D."/>
            <person name="Hatcher P."/>
            <person name="Jogdeo S."/>
            <person name="Krijgsveld J."/>
            <person name="Kriventseva E.V."/>
            <person name="Kultz D."/>
            <person name="Laforsch C."/>
            <person name="Lindquist E."/>
            <person name="Lopez J."/>
            <person name="Manak J.R."/>
            <person name="Muller J."/>
            <person name="Pangilinan J."/>
            <person name="Patwardhan R.P."/>
            <person name="Pitluck S."/>
            <person name="Pritham E.J."/>
            <person name="Rechtsteiner A."/>
            <person name="Rho M."/>
            <person name="Rogozin I.B."/>
            <person name="Sakarya O."/>
            <person name="Salamov A."/>
            <person name="Schaack S."/>
            <person name="Shapiro H."/>
            <person name="Shiga Y."/>
            <person name="Skalitzky C."/>
            <person name="Smith Z."/>
            <person name="Souvorov A."/>
            <person name="Sung W."/>
            <person name="Tang Z."/>
            <person name="Tsuchiya D."/>
            <person name="Tu H."/>
            <person name="Vos H."/>
            <person name="Wang M."/>
            <person name="Wolf Y.I."/>
            <person name="Yamagata H."/>
            <person name="Yamada T."/>
            <person name="Ye Y."/>
            <person name="Shaw J.R."/>
            <person name="Andrews J."/>
            <person name="Crease T.J."/>
            <person name="Tang H."/>
            <person name="Lucas S.M."/>
            <person name="Robertson H.M."/>
            <person name="Bork P."/>
            <person name="Koonin E.V."/>
            <person name="Zdobnov E.M."/>
            <person name="Grigoriev I.V."/>
            <person name="Lynch M."/>
            <person name="Boore J.L."/>
        </authorList>
    </citation>
    <scope>NUCLEOTIDE SEQUENCE [LARGE SCALE GENOMIC DNA]</scope>
</reference>
<dbReference type="PhylomeDB" id="E9HKE2"/>
<sequence length="70" mass="7943">MISESATFNRQDKIVELEFTGAQAIIQSLLLKHSTYDHEIPTSSIGLQCWKEAMDLRFMGEPLLPKTPHV</sequence>
<organism evidence="1 2">
    <name type="scientific">Daphnia pulex</name>
    <name type="common">Water flea</name>
    <dbReference type="NCBI Taxonomy" id="6669"/>
    <lineage>
        <taxon>Eukaryota</taxon>
        <taxon>Metazoa</taxon>
        <taxon>Ecdysozoa</taxon>
        <taxon>Arthropoda</taxon>
        <taxon>Crustacea</taxon>
        <taxon>Branchiopoda</taxon>
        <taxon>Diplostraca</taxon>
        <taxon>Cladocera</taxon>
        <taxon>Anomopoda</taxon>
        <taxon>Daphniidae</taxon>
        <taxon>Daphnia</taxon>
    </lineage>
</organism>
<evidence type="ECO:0000313" key="2">
    <source>
        <dbReference type="Proteomes" id="UP000000305"/>
    </source>
</evidence>
<dbReference type="InParanoid" id="E9HKE2"/>
<accession>E9HKE2</accession>
<dbReference type="Proteomes" id="UP000000305">
    <property type="component" value="Unassembled WGS sequence"/>
</dbReference>
<keyword evidence="2" id="KW-1185">Reference proteome</keyword>
<gene>
    <name evidence="1" type="ORF">DAPPUDRAFT_330704</name>
</gene>
<dbReference type="HOGENOM" id="CLU_2760359_0_0_1"/>
<dbReference type="EMBL" id="GL732668">
    <property type="protein sequence ID" value="EFX67771.1"/>
    <property type="molecule type" value="Genomic_DNA"/>
</dbReference>
<evidence type="ECO:0000313" key="1">
    <source>
        <dbReference type="EMBL" id="EFX67771.1"/>
    </source>
</evidence>
<protein>
    <submittedName>
        <fullName evidence="1">Uncharacterized protein</fullName>
    </submittedName>
</protein>